<dbReference type="RefSeq" id="WP_061900699.1">
    <property type="nucleotide sequence ID" value="NZ_CAXYEW010000040.1"/>
</dbReference>
<dbReference type="NCBIfam" id="NF047593">
    <property type="entry name" value="IS66_ISAeme5_TnpA"/>
    <property type="match status" value="1"/>
</dbReference>
<dbReference type="EMBL" id="LOBP01000177">
    <property type="protein sequence ID" value="KYN82580.1"/>
    <property type="molecule type" value="Genomic_DNA"/>
</dbReference>
<name>A0ABR5VXZ4_9VIBR</name>
<gene>
    <name evidence="1" type="ORF">ATY35_19460</name>
</gene>
<keyword evidence="2" id="KW-1185">Reference proteome</keyword>
<protein>
    <submittedName>
        <fullName evidence="1">Transposase</fullName>
    </submittedName>
</protein>
<comment type="caution">
    <text evidence="1">The sequence shown here is derived from an EMBL/GenBank/DDBJ whole genome shotgun (WGS) entry which is preliminary data.</text>
</comment>
<accession>A0ABR5VXZ4</accession>
<evidence type="ECO:0000313" key="1">
    <source>
        <dbReference type="EMBL" id="KYN82580.1"/>
    </source>
</evidence>
<proteinExistence type="predicted"/>
<sequence length="102" mass="11665">MTKLRTNQEWRTLFEHYESSPLSQRLFCERNGLSLSTFYAKRQQLKHIEKPNTKAEVVEKTTKYQAAHVVVANMTLFVNNVELSIPHGTPATYLAELIGALS</sequence>
<organism evidence="1 2">
    <name type="scientific">Vibrio cidicii</name>
    <dbReference type="NCBI Taxonomy" id="1763883"/>
    <lineage>
        <taxon>Bacteria</taxon>
        <taxon>Pseudomonadati</taxon>
        <taxon>Pseudomonadota</taxon>
        <taxon>Gammaproteobacteria</taxon>
        <taxon>Vibrionales</taxon>
        <taxon>Vibrionaceae</taxon>
        <taxon>Vibrio</taxon>
    </lineage>
</organism>
<dbReference type="Proteomes" id="UP000075609">
    <property type="component" value="Unassembled WGS sequence"/>
</dbReference>
<evidence type="ECO:0000313" key="2">
    <source>
        <dbReference type="Proteomes" id="UP000075609"/>
    </source>
</evidence>
<reference evidence="1 2" key="1">
    <citation type="submission" date="2015-12" db="EMBL/GenBank/DDBJ databases">
        <authorList>
            <person name="Tarr C.L."/>
            <person name="Gladney L.M."/>
        </authorList>
    </citation>
    <scope>NUCLEOTIDE SEQUENCE [LARGE SCALE GENOMIC DNA]</scope>
    <source>
        <strain evidence="1 2">1048-83</strain>
    </source>
</reference>